<dbReference type="GO" id="GO:0003677">
    <property type="term" value="F:DNA binding"/>
    <property type="evidence" value="ECO:0007669"/>
    <property type="project" value="UniProtKB-KW"/>
</dbReference>
<evidence type="ECO:0000313" key="8">
    <source>
        <dbReference type="EMBL" id="AEI45028.1"/>
    </source>
</evidence>
<evidence type="ECO:0000256" key="2">
    <source>
        <dbReference type="ARBA" id="ARBA00023015"/>
    </source>
</evidence>
<dbReference type="EMBL" id="CP002869">
    <property type="protein sequence ID" value="AEI45028.1"/>
    <property type="molecule type" value="Genomic_DNA"/>
</dbReference>
<dbReference type="InterPro" id="IPR001789">
    <property type="entry name" value="Sig_transdc_resp-reg_receiver"/>
</dbReference>
<keyword evidence="1 5" id="KW-0597">Phosphoprotein</keyword>
<dbReference type="HOGENOM" id="CLU_000445_90_1_9"/>
<dbReference type="PATRIC" id="fig|1036673.3.peg.6063"/>
<keyword evidence="2" id="KW-0805">Transcription regulation</keyword>
<evidence type="ECO:0000259" key="7">
    <source>
        <dbReference type="PROSITE" id="PS50110"/>
    </source>
</evidence>
<dbReference type="PANTHER" id="PTHR43214">
    <property type="entry name" value="TWO-COMPONENT RESPONSE REGULATOR"/>
    <property type="match status" value="1"/>
</dbReference>
<accession>F8FNV9</accession>
<evidence type="ECO:0000256" key="1">
    <source>
        <dbReference type="ARBA" id="ARBA00022553"/>
    </source>
</evidence>
<proteinExistence type="predicted"/>
<feature type="modified residue" description="4-aspartylphosphate" evidence="5">
    <location>
        <position position="57"/>
    </location>
</feature>
<reference evidence="9" key="1">
    <citation type="submission" date="2011-06" db="EMBL/GenBank/DDBJ databases">
        <title>Complete genome sequence of Paenibacillus mucilaginosus KNP414.</title>
        <authorList>
            <person name="Wang J."/>
            <person name="Hu S."/>
            <person name="Hu X."/>
            <person name="Zhang B."/>
            <person name="Dong D."/>
            <person name="Zhang S."/>
            <person name="Zhao K."/>
            <person name="Wu D."/>
        </authorList>
    </citation>
    <scope>NUCLEOTIDE SEQUENCE [LARGE SCALE GENOMIC DNA]</scope>
    <source>
        <strain evidence="9">KNP414</strain>
    </source>
</reference>
<dbReference type="Pfam" id="PF00196">
    <property type="entry name" value="GerE"/>
    <property type="match status" value="1"/>
</dbReference>
<evidence type="ECO:0000256" key="4">
    <source>
        <dbReference type="ARBA" id="ARBA00023163"/>
    </source>
</evidence>
<dbReference type="InterPro" id="IPR016032">
    <property type="entry name" value="Sig_transdc_resp-reg_C-effctor"/>
</dbReference>
<dbReference type="PROSITE" id="PS00622">
    <property type="entry name" value="HTH_LUXR_1"/>
    <property type="match status" value="1"/>
</dbReference>
<dbReference type="Gene3D" id="3.40.50.2300">
    <property type="match status" value="1"/>
</dbReference>
<dbReference type="CDD" id="cd06170">
    <property type="entry name" value="LuxR_C_like"/>
    <property type="match status" value="1"/>
</dbReference>
<evidence type="ECO:0000313" key="9">
    <source>
        <dbReference type="Proteomes" id="UP000006620"/>
    </source>
</evidence>
<dbReference type="AlphaFoldDB" id="F8FNV9"/>
<feature type="domain" description="Response regulatory" evidence="7">
    <location>
        <begin position="6"/>
        <end position="122"/>
    </location>
</feature>
<dbReference type="Pfam" id="PF00072">
    <property type="entry name" value="Response_reg"/>
    <property type="match status" value="1"/>
</dbReference>
<name>F8FNV9_PAEMK</name>
<protein>
    <submittedName>
        <fullName evidence="8">Two-component response regulator ComA</fullName>
    </submittedName>
</protein>
<dbReference type="InterPro" id="IPR039420">
    <property type="entry name" value="WalR-like"/>
</dbReference>
<dbReference type="SUPFAM" id="SSF46894">
    <property type="entry name" value="C-terminal effector domain of the bipartite response regulators"/>
    <property type="match status" value="1"/>
</dbReference>
<dbReference type="InterPro" id="IPR011006">
    <property type="entry name" value="CheY-like_superfamily"/>
</dbReference>
<dbReference type="PROSITE" id="PS50110">
    <property type="entry name" value="RESPONSE_REGULATORY"/>
    <property type="match status" value="1"/>
</dbReference>
<dbReference type="InterPro" id="IPR058245">
    <property type="entry name" value="NreC/VraR/RcsB-like_REC"/>
</dbReference>
<evidence type="ECO:0000259" key="6">
    <source>
        <dbReference type="PROSITE" id="PS50043"/>
    </source>
</evidence>
<keyword evidence="4" id="KW-0804">Transcription</keyword>
<sequence>MNYTKKVLIVDDHPLIAQATADLVRGLENVQVIGIAGTGAGCLELIASELPDVVLLDFHLPDRLGDGLASEIKEKYPSVHIIIFTGVDVSELYTHFIQIGVSGILSKESSPEVIKLMVSAVIHGQTLLPQDYFRRIRFTSDPEEAQPLTEDEVYIMTMVIAGATNEQIARDIQMSKRSVDNYLRRIYDKFGVRSRAQAVDRFLQLQQKTKLR</sequence>
<feature type="domain" description="HTH luxR-type" evidence="6">
    <location>
        <begin position="141"/>
        <end position="206"/>
    </location>
</feature>
<dbReference type="SMART" id="SM00448">
    <property type="entry name" value="REC"/>
    <property type="match status" value="1"/>
</dbReference>
<dbReference type="CDD" id="cd17535">
    <property type="entry name" value="REC_NarL-like"/>
    <property type="match status" value="1"/>
</dbReference>
<reference evidence="8 9" key="2">
    <citation type="journal article" date="2013" name="Genome Announc.">
        <title>Genome Sequence of Growth-Improving Paenibacillus mucilaginosus Strain KNP414.</title>
        <authorList>
            <person name="Lu J.J."/>
            <person name="Wang J.F."/>
            <person name="Hu X.F."/>
        </authorList>
    </citation>
    <scope>NUCLEOTIDE SEQUENCE [LARGE SCALE GENOMIC DNA]</scope>
    <source>
        <strain evidence="8 9">KNP414</strain>
    </source>
</reference>
<dbReference type="KEGG" id="pms:KNP414_06507"/>
<evidence type="ECO:0000256" key="3">
    <source>
        <dbReference type="ARBA" id="ARBA00023125"/>
    </source>
</evidence>
<dbReference type="SUPFAM" id="SSF52172">
    <property type="entry name" value="CheY-like"/>
    <property type="match status" value="1"/>
</dbReference>
<dbReference type="RefSeq" id="WP_013920172.1">
    <property type="nucleotide sequence ID" value="NC_015690.1"/>
</dbReference>
<evidence type="ECO:0000256" key="5">
    <source>
        <dbReference type="PROSITE-ProRule" id="PRU00169"/>
    </source>
</evidence>
<dbReference type="PANTHER" id="PTHR43214:SF1">
    <property type="entry name" value="TRANSCRIPTIONAL REGULATORY PROTEIN COMA"/>
    <property type="match status" value="1"/>
</dbReference>
<dbReference type="PRINTS" id="PR00038">
    <property type="entry name" value="HTHLUXR"/>
</dbReference>
<organism evidence="8 9">
    <name type="scientific">Paenibacillus mucilaginosus (strain KNP414)</name>
    <dbReference type="NCBI Taxonomy" id="1036673"/>
    <lineage>
        <taxon>Bacteria</taxon>
        <taxon>Bacillati</taxon>
        <taxon>Bacillota</taxon>
        <taxon>Bacilli</taxon>
        <taxon>Bacillales</taxon>
        <taxon>Paenibacillaceae</taxon>
        <taxon>Paenibacillus</taxon>
    </lineage>
</organism>
<keyword evidence="3" id="KW-0238">DNA-binding</keyword>
<dbReference type="Proteomes" id="UP000006620">
    <property type="component" value="Chromosome"/>
</dbReference>
<dbReference type="PROSITE" id="PS50043">
    <property type="entry name" value="HTH_LUXR_2"/>
    <property type="match status" value="1"/>
</dbReference>
<dbReference type="InterPro" id="IPR000792">
    <property type="entry name" value="Tscrpt_reg_LuxR_C"/>
</dbReference>
<dbReference type="GO" id="GO:0006355">
    <property type="term" value="P:regulation of DNA-templated transcription"/>
    <property type="evidence" value="ECO:0007669"/>
    <property type="project" value="InterPro"/>
</dbReference>
<gene>
    <name evidence="8" type="ordered locus">KNP414_06507</name>
</gene>
<dbReference type="SMART" id="SM00421">
    <property type="entry name" value="HTH_LUXR"/>
    <property type="match status" value="1"/>
</dbReference>
<dbReference type="GO" id="GO:0000160">
    <property type="term" value="P:phosphorelay signal transduction system"/>
    <property type="evidence" value="ECO:0007669"/>
    <property type="project" value="InterPro"/>
</dbReference>